<accession>A0A5A7R5N3</accession>
<dbReference type="EMBL" id="BKCP01009848">
    <property type="protein sequence ID" value="GER51654.1"/>
    <property type="molecule type" value="Genomic_DNA"/>
</dbReference>
<dbReference type="AlphaFoldDB" id="A0A5A7R5N3"/>
<evidence type="ECO:0000313" key="2">
    <source>
        <dbReference type="Proteomes" id="UP000325081"/>
    </source>
</evidence>
<proteinExistence type="predicted"/>
<keyword evidence="2" id="KW-1185">Reference proteome</keyword>
<organism evidence="1 2">
    <name type="scientific">Striga asiatica</name>
    <name type="common">Asiatic witchweed</name>
    <name type="synonym">Buchnera asiatica</name>
    <dbReference type="NCBI Taxonomy" id="4170"/>
    <lineage>
        <taxon>Eukaryota</taxon>
        <taxon>Viridiplantae</taxon>
        <taxon>Streptophyta</taxon>
        <taxon>Embryophyta</taxon>
        <taxon>Tracheophyta</taxon>
        <taxon>Spermatophyta</taxon>
        <taxon>Magnoliopsida</taxon>
        <taxon>eudicotyledons</taxon>
        <taxon>Gunneridae</taxon>
        <taxon>Pentapetalae</taxon>
        <taxon>asterids</taxon>
        <taxon>lamiids</taxon>
        <taxon>Lamiales</taxon>
        <taxon>Orobanchaceae</taxon>
        <taxon>Buchnereae</taxon>
        <taxon>Striga</taxon>
    </lineage>
</organism>
<evidence type="ECO:0000313" key="1">
    <source>
        <dbReference type="EMBL" id="GER51654.1"/>
    </source>
</evidence>
<protein>
    <submittedName>
        <fullName evidence="1">Type-2 restriction enzyme CfrBI</fullName>
    </submittedName>
</protein>
<gene>
    <name evidence="1" type="ORF">STAS_29061</name>
</gene>
<sequence length="182" mass="19726">MPISIGSGSEQIPTLSPVIFSKYETITASRSLARAFSRALAFDSCSRRASSCLRQSSSRATLSSSILSSTSPNFRCIFSWCSTTCLNKLSKNSTIGLITRPLFSRAFFFHFFLDSGGRAAVPGRLSVFSQGLVWLTSAVPSGAYMASSSPKWVLLLASSKQRLREEYQKDNGCSTMDGGESD</sequence>
<name>A0A5A7R5N3_STRAF</name>
<comment type="caution">
    <text evidence="1">The sequence shown here is derived from an EMBL/GenBank/DDBJ whole genome shotgun (WGS) entry which is preliminary data.</text>
</comment>
<dbReference type="Proteomes" id="UP000325081">
    <property type="component" value="Unassembled WGS sequence"/>
</dbReference>
<reference evidence="2" key="1">
    <citation type="journal article" date="2019" name="Curr. Biol.">
        <title>Genome Sequence of Striga asiatica Provides Insight into the Evolution of Plant Parasitism.</title>
        <authorList>
            <person name="Yoshida S."/>
            <person name="Kim S."/>
            <person name="Wafula E.K."/>
            <person name="Tanskanen J."/>
            <person name="Kim Y.M."/>
            <person name="Honaas L."/>
            <person name="Yang Z."/>
            <person name="Spallek T."/>
            <person name="Conn C.E."/>
            <person name="Ichihashi Y."/>
            <person name="Cheong K."/>
            <person name="Cui S."/>
            <person name="Der J.P."/>
            <person name="Gundlach H."/>
            <person name="Jiao Y."/>
            <person name="Hori C."/>
            <person name="Ishida J.K."/>
            <person name="Kasahara H."/>
            <person name="Kiba T."/>
            <person name="Kim M.S."/>
            <person name="Koo N."/>
            <person name="Laohavisit A."/>
            <person name="Lee Y.H."/>
            <person name="Lumba S."/>
            <person name="McCourt P."/>
            <person name="Mortimer J.C."/>
            <person name="Mutuku J.M."/>
            <person name="Nomura T."/>
            <person name="Sasaki-Sekimoto Y."/>
            <person name="Seto Y."/>
            <person name="Wang Y."/>
            <person name="Wakatake T."/>
            <person name="Sakakibara H."/>
            <person name="Demura T."/>
            <person name="Yamaguchi S."/>
            <person name="Yoneyama K."/>
            <person name="Manabe R.I."/>
            <person name="Nelson D.C."/>
            <person name="Schulman A.H."/>
            <person name="Timko M.P."/>
            <person name="dePamphilis C.W."/>
            <person name="Choi D."/>
            <person name="Shirasu K."/>
        </authorList>
    </citation>
    <scope>NUCLEOTIDE SEQUENCE [LARGE SCALE GENOMIC DNA]</scope>
    <source>
        <strain evidence="2">cv. UVA1</strain>
    </source>
</reference>